<feature type="region of interest" description="Disordered" evidence="1">
    <location>
        <begin position="403"/>
        <end position="435"/>
    </location>
</feature>
<feature type="region of interest" description="Disordered" evidence="1">
    <location>
        <begin position="250"/>
        <end position="281"/>
    </location>
</feature>
<feature type="domain" description="SUI1" evidence="2">
    <location>
        <begin position="559"/>
        <end position="633"/>
    </location>
</feature>
<organism evidence="3 4">
    <name type="scientific">Polytolypa hystricis (strain UAMH7299)</name>
    <dbReference type="NCBI Taxonomy" id="1447883"/>
    <lineage>
        <taxon>Eukaryota</taxon>
        <taxon>Fungi</taxon>
        <taxon>Dikarya</taxon>
        <taxon>Ascomycota</taxon>
        <taxon>Pezizomycotina</taxon>
        <taxon>Eurotiomycetes</taxon>
        <taxon>Eurotiomycetidae</taxon>
        <taxon>Onygenales</taxon>
        <taxon>Onygenales incertae sedis</taxon>
        <taxon>Polytolypa</taxon>
    </lineage>
</organism>
<gene>
    <name evidence="3" type="ORF">AJ80_08449</name>
</gene>
<dbReference type="AlphaFoldDB" id="A0A2B7X7P9"/>
<dbReference type="GO" id="GO:0003743">
    <property type="term" value="F:translation initiation factor activity"/>
    <property type="evidence" value="ECO:0007669"/>
    <property type="project" value="InterPro"/>
</dbReference>
<evidence type="ECO:0000259" key="2">
    <source>
        <dbReference type="PROSITE" id="PS50296"/>
    </source>
</evidence>
<reference evidence="3 4" key="1">
    <citation type="submission" date="2017-10" db="EMBL/GenBank/DDBJ databases">
        <title>Comparative genomics in systemic dimorphic fungi from Ajellomycetaceae.</title>
        <authorList>
            <person name="Munoz J.F."/>
            <person name="Mcewen J.G."/>
            <person name="Clay O.K."/>
            <person name="Cuomo C.A."/>
        </authorList>
    </citation>
    <scope>NUCLEOTIDE SEQUENCE [LARGE SCALE GENOMIC DNA]</scope>
    <source>
        <strain evidence="3 4">UAMH7299</strain>
    </source>
</reference>
<dbReference type="InterPro" id="IPR057429">
    <property type="entry name" value="WH_eIF2D"/>
</dbReference>
<dbReference type="SUPFAM" id="SSF88697">
    <property type="entry name" value="PUA domain-like"/>
    <property type="match status" value="1"/>
</dbReference>
<dbReference type="Proteomes" id="UP000224634">
    <property type="component" value="Unassembled WGS sequence"/>
</dbReference>
<proteinExistence type="predicted"/>
<dbReference type="SUPFAM" id="SSF55159">
    <property type="entry name" value="eIF1-like"/>
    <property type="match status" value="1"/>
</dbReference>
<evidence type="ECO:0000313" key="4">
    <source>
        <dbReference type="Proteomes" id="UP000224634"/>
    </source>
</evidence>
<dbReference type="Gene3D" id="3.10.400.20">
    <property type="match status" value="1"/>
</dbReference>
<dbReference type="OrthoDB" id="199771at2759"/>
<dbReference type="InterPro" id="IPR036877">
    <property type="entry name" value="SUI1_dom_sf"/>
</dbReference>
<dbReference type="PANTHER" id="PTHR12217">
    <property type="entry name" value="EUKARYOTIC TRANSLATION INITIATION FACTOR 2D"/>
    <property type="match status" value="1"/>
</dbReference>
<dbReference type="InterPro" id="IPR001950">
    <property type="entry name" value="SUI1"/>
</dbReference>
<keyword evidence="4" id="KW-1185">Reference proteome</keyword>
<sequence length="651" mass="70918">MFKKKPTIKTLASVRSSDRRKIADQIIRDYNISIPSPPVAAQAESENDPAASANTAAPSLASIRTALLPENTQSGRFTTTAGPELASVHGTVYVGSHPGEIERILWFKVEQGPGADGRIYPTVYTLWHNPRLVPLLHTFGPVMDKLQHGADLMTPGLANGPPFPSAAVKGALVAVASLEKPTVPSFVGICEIDVAGLGQVHGAKGHAVKGVQWEGDELWAWSHDGRPGQRSPDYIEGWAEDISGVEEGVGGLTLEGGKEQSASPEEEEEGGVSLETEAPEEGLQEEVIEPTTKEIDTGFHNAFLYAVYQLKRDNPSAPHYGLSLPVQPSYLVSNLITPYLPIYSPQHAQFYQIKKTSWKNVKKFIKHLDKEKLVKSKDRSGGETIIMDVDFDDARVTNFEPYKLPRKDKSASDSAQNAQGQVGGHGKDPSLGQSFTVKNLYRPGGKLTPTLFPPFSNADPKNYYSSSEVSKRLNDYLASQDPPIVSPSNPRIISLNPFISNTILSPGDVARLRQGTITRDALLRRLLEDPTLCAPFHAILKPNQTLEDVKLKAGPVPKVTMTIERRTRAKVVTRVFGLEVFGIPPVLLAEELQKKCAGSTSVTQATGMERGVMEVLVQGDHRRVVEAALVSRGVKTQWVDIVDKTKSKKTS</sequence>
<dbReference type="CDD" id="cd11608">
    <property type="entry name" value="eIF2D_C"/>
    <property type="match status" value="1"/>
</dbReference>
<protein>
    <recommendedName>
        <fullName evidence="2">SUI1 domain-containing protein</fullName>
    </recommendedName>
</protein>
<dbReference type="PROSITE" id="PS50296">
    <property type="entry name" value="SUI1"/>
    <property type="match status" value="1"/>
</dbReference>
<dbReference type="FunFam" id="3.30.780.10:FF:000008">
    <property type="entry name" value="eukaryotic translation initiation factor 2D"/>
    <property type="match status" value="1"/>
</dbReference>
<dbReference type="Pfam" id="PF26292">
    <property type="entry name" value="PUA_elF2D"/>
    <property type="match status" value="1"/>
</dbReference>
<accession>A0A2B7X7P9</accession>
<dbReference type="EMBL" id="PDNA01000194">
    <property type="protein sequence ID" value="PGH04900.1"/>
    <property type="molecule type" value="Genomic_DNA"/>
</dbReference>
<comment type="caution">
    <text evidence="3">The sequence shown here is derived from an EMBL/GenBank/DDBJ whole genome shotgun (WGS) entry which is preliminary data.</text>
</comment>
<dbReference type="GO" id="GO:0001731">
    <property type="term" value="P:formation of translation preinitiation complex"/>
    <property type="evidence" value="ECO:0007669"/>
    <property type="project" value="InterPro"/>
</dbReference>
<dbReference type="InterPro" id="IPR048248">
    <property type="entry name" value="PUA_eIF2d-like"/>
</dbReference>
<evidence type="ECO:0000313" key="3">
    <source>
        <dbReference type="EMBL" id="PGH04900.1"/>
    </source>
</evidence>
<dbReference type="Gene3D" id="3.30.780.10">
    <property type="entry name" value="SUI1-like domain"/>
    <property type="match status" value="1"/>
</dbReference>
<dbReference type="InterPro" id="IPR039759">
    <property type="entry name" value="eIF2D_SUI1"/>
</dbReference>
<dbReference type="InterPro" id="IPR015947">
    <property type="entry name" value="PUA-like_sf"/>
</dbReference>
<evidence type="ECO:0000256" key="1">
    <source>
        <dbReference type="SAM" id="MobiDB-lite"/>
    </source>
</evidence>
<dbReference type="InterPro" id="IPR039757">
    <property type="entry name" value="EIF2D"/>
</dbReference>
<dbReference type="PANTHER" id="PTHR12217:SF4">
    <property type="entry name" value="EUKARYOTIC TRANSLATION INITIATION FACTOR 2D"/>
    <property type="match status" value="1"/>
</dbReference>
<name>A0A2B7X7P9_POLH7</name>
<dbReference type="STRING" id="1447883.A0A2B7X7P9"/>
<dbReference type="Pfam" id="PF25304">
    <property type="entry name" value="WHD_eIF2D"/>
    <property type="match status" value="1"/>
</dbReference>
<dbReference type="Pfam" id="PF01253">
    <property type="entry name" value="SUI1"/>
    <property type="match status" value="1"/>
</dbReference>